<dbReference type="AlphaFoldDB" id="A0A9D4CAF0"/>
<comment type="caution">
    <text evidence="2">The sequence shown here is derived from an EMBL/GenBank/DDBJ whole genome shotgun (WGS) entry which is preliminary data.</text>
</comment>
<organism evidence="2 3">
    <name type="scientific">Dreissena polymorpha</name>
    <name type="common">Zebra mussel</name>
    <name type="synonym">Mytilus polymorpha</name>
    <dbReference type="NCBI Taxonomy" id="45954"/>
    <lineage>
        <taxon>Eukaryota</taxon>
        <taxon>Metazoa</taxon>
        <taxon>Spiralia</taxon>
        <taxon>Lophotrochozoa</taxon>
        <taxon>Mollusca</taxon>
        <taxon>Bivalvia</taxon>
        <taxon>Autobranchia</taxon>
        <taxon>Heteroconchia</taxon>
        <taxon>Euheterodonta</taxon>
        <taxon>Imparidentia</taxon>
        <taxon>Neoheterodontei</taxon>
        <taxon>Myida</taxon>
        <taxon>Dreissenoidea</taxon>
        <taxon>Dreissenidae</taxon>
        <taxon>Dreissena</taxon>
    </lineage>
</organism>
<evidence type="ECO:0000313" key="2">
    <source>
        <dbReference type="EMBL" id="KAH3720488.1"/>
    </source>
</evidence>
<gene>
    <name evidence="2" type="ORF">DPMN_063387</name>
</gene>
<proteinExistence type="predicted"/>
<sequence length="78" mass="8970">MPTSNVFLMILVAECWTMPGMVTTAHCLPMARLDLGSLTRWSDTATIRESFHLCAMTFSRKLKRSVLLRRKMKISRSH</sequence>
<keyword evidence="1" id="KW-0732">Signal</keyword>
<feature type="signal peptide" evidence="1">
    <location>
        <begin position="1"/>
        <end position="17"/>
    </location>
</feature>
<name>A0A9D4CAF0_DREPO</name>
<keyword evidence="3" id="KW-1185">Reference proteome</keyword>
<dbReference type="EMBL" id="JAIWYP010000013">
    <property type="protein sequence ID" value="KAH3720488.1"/>
    <property type="molecule type" value="Genomic_DNA"/>
</dbReference>
<reference evidence="2" key="1">
    <citation type="journal article" date="2019" name="bioRxiv">
        <title>The Genome of the Zebra Mussel, Dreissena polymorpha: A Resource for Invasive Species Research.</title>
        <authorList>
            <person name="McCartney M.A."/>
            <person name="Auch B."/>
            <person name="Kono T."/>
            <person name="Mallez S."/>
            <person name="Zhang Y."/>
            <person name="Obille A."/>
            <person name="Becker A."/>
            <person name="Abrahante J.E."/>
            <person name="Garbe J."/>
            <person name="Badalamenti J.P."/>
            <person name="Herman A."/>
            <person name="Mangelson H."/>
            <person name="Liachko I."/>
            <person name="Sullivan S."/>
            <person name="Sone E.D."/>
            <person name="Koren S."/>
            <person name="Silverstein K.A.T."/>
            <person name="Beckman K.B."/>
            <person name="Gohl D.M."/>
        </authorList>
    </citation>
    <scope>NUCLEOTIDE SEQUENCE</scope>
    <source>
        <strain evidence="2">Duluth1</strain>
        <tissue evidence="2">Whole animal</tissue>
    </source>
</reference>
<protein>
    <recommendedName>
        <fullName evidence="4">Secreted protein</fullName>
    </recommendedName>
</protein>
<evidence type="ECO:0008006" key="4">
    <source>
        <dbReference type="Google" id="ProtNLM"/>
    </source>
</evidence>
<dbReference type="Proteomes" id="UP000828390">
    <property type="component" value="Unassembled WGS sequence"/>
</dbReference>
<reference evidence="2" key="2">
    <citation type="submission" date="2020-11" db="EMBL/GenBank/DDBJ databases">
        <authorList>
            <person name="McCartney M.A."/>
            <person name="Auch B."/>
            <person name="Kono T."/>
            <person name="Mallez S."/>
            <person name="Becker A."/>
            <person name="Gohl D.M."/>
            <person name="Silverstein K.A.T."/>
            <person name="Koren S."/>
            <person name="Bechman K.B."/>
            <person name="Herman A."/>
            <person name="Abrahante J.E."/>
            <person name="Garbe J."/>
        </authorList>
    </citation>
    <scope>NUCLEOTIDE SEQUENCE</scope>
    <source>
        <strain evidence="2">Duluth1</strain>
        <tissue evidence="2">Whole animal</tissue>
    </source>
</reference>
<evidence type="ECO:0000313" key="3">
    <source>
        <dbReference type="Proteomes" id="UP000828390"/>
    </source>
</evidence>
<feature type="chain" id="PRO_5039306550" description="Secreted protein" evidence="1">
    <location>
        <begin position="18"/>
        <end position="78"/>
    </location>
</feature>
<evidence type="ECO:0000256" key="1">
    <source>
        <dbReference type="SAM" id="SignalP"/>
    </source>
</evidence>
<accession>A0A9D4CAF0</accession>